<protein>
    <submittedName>
        <fullName evidence="1">Uncharacterized protein</fullName>
    </submittedName>
</protein>
<name>A0ABS3K1G0_9HYPH</name>
<evidence type="ECO:0000313" key="2">
    <source>
        <dbReference type="Proteomes" id="UP000718278"/>
    </source>
</evidence>
<dbReference type="RefSeq" id="WP_207489129.1">
    <property type="nucleotide sequence ID" value="NZ_JADIJS010000002.1"/>
</dbReference>
<sequence length="90" mass="9964">MVQTPLRSLSELALGWILVSERAGELGHLAQDASEGTGLILPIFDLQAPENNTKNSRFSLLFSTKTAGFTPIEYLGLDFSYYLLRLSDLM</sequence>
<accession>A0ABS3K1G0</accession>
<dbReference type="EMBL" id="JADIJS010000002">
    <property type="protein sequence ID" value="MBO1040756.1"/>
    <property type="molecule type" value="Genomic_DNA"/>
</dbReference>
<gene>
    <name evidence="1" type="ORF">IPV26_13890</name>
</gene>
<evidence type="ECO:0000313" key="1">
    <source>
        <dbReference type="EMBL" id="MBO1040756.1"/>
    </source>
</evidence>
<dbReference type="Proteomes" id="UP000718278">
    <property type="component" value="Unassembled WGS sequence"/>
</dbReference>
<keyword evidence="2" id="KW-1185">Reference proteome</keyword>
<reference evidence="1 2" key="1">
    <citation type="submission" date="2020-10" db="EMBL/GenBank/DDBJ databases">
        <title>Genomic characterization of underground lake bacteria from Wind Cave National Park: Insight into the archetypical LuxI/LuxR and identification of LuxR solos.</title>
        <authorList>
            <person name="Wengert P.C."/>
            <person name="Savka M.A."/>
        </authorList>
    </citation>
    <scope>NUCLEOTIDE SEQUENCE [LARGE SCALE GENOMIC DNA]</scope>
    <source>
        <strain evidence="1 2">SD316</strain>
    </source>
</reference>
<organism evidence="1 2">
    <name type="scientific">Brucella pituitosa</name>
    <dbReference type="NCBI Taxonomy" id="571256"/>
    <lineage>
        <taxon>Bacteria</taxon>
        <taxon>Pseudomonadati</taxon>
        <taxon>Pseudomonadota</taxon>
        <taxon>Alphaproteobacteria</taxon>
        <taxon>Hyphomicrobiales</taxon>
        <taxon>Brucellaceae</taxon>
        <taxon>Brucella/Ochrobactrum group</taxon>
        <taxon>Brucella</taxon>
    </lineage>
</organism>
<proteinExistence type="predicted"/>
<comment type="caution">
    <text evidence="1">The sequence shown here is derived from an EMBL/GenBank/DDBJ whole genome shotgun (WGS) entry which is preliminary data.</text>
</comment>